<dbReference type="Proteomes" id="UP000007431">
    <property type="component" value="Unassembled WGS sequence"/>
</dbReference>
<evidence type="ECO:0000313" key="3">
    <source>
        <dbReference type="Proteomes" id="UP000007431"/>
    </source>
</evidence>
<evidence type="ECO:0000259" key="1">
    <source>
        <dbReference type="Pfam" id="PF12937"/>
    </source>
</evidence>
<dbReference type="InterPro" id="IPR032675">
    <property type="entry name" value="LRR_dom_sf"/>
</dbReference>
<gene>
    <name evidence="2" type="ORF">SCHCODRAFT_107554</name>
</gene>
<sequence>MQLEALLDRATSLANTDLMRGGFVPSAAEERLLLDDSGALKSGLAAVQEEIKKLTVQQERITRQLDLISSTLAPVRRVPREILSHIFVVFLELSRSDDPTRLVSRTVAGVCRLWRDVALDTPRLWTQIRVSRRKSDPTSVLDRCVEQASRAGGLPLDLSVHDSGPGSRLLEELLVRLGSRTARLQSINLSGRFPFFDEGQPELDLSGLRVLKIQTGLPSRAGSLACLQSASNLTSLIITFHTNRADDPLRMLKVLTFPKLEHLVFSTTHVSVMPLLDLLQSCSTTLESLHLGFDEFTPVEDPDFIPEMIKLRIVRLRRRTLQMLMWIDTPAVEDVYLDGAIGAVGTRSETFTTLHTFADFSKIKRLTLNEIPTYRHYETAFWACFERLHDLEVLDICYHGWLRYELYDELIPRLTLVEGRSPLLPRLTTLYFRFVLLKESVPALSSSMQLGTLLDRAQLLANTRLMRGGFVPSEEEARRLVDDSKALTSELLTIKEEIARLTA</sequence>
<dbReference type="OMA" id="CHIYLAD"/>
<reference evidence="2 3" key="1">
    <citation type="journal article" date="2010" name="Nat. Biotechnol.">
        <title>Genome sequence of the model mushroom Schizophyllum commune.</title>
        <authorList>
            <person name="Ohm R.A."/>
            <person name="de Jong J.F."/>
            <person name="Lugones L.G."/>
            <person name="Aerts A."/>
            <person name="Kothe E."/>
            <person name="Stajich J.E."/>
            <person name="de Vries R.P."/>
            <person name="Record E."/>
            <person name="Levasseur A."/>
            <person name="Baker S.E."/>
            <person name="Bartholomew K.A."/>
            <person name="Coutinho P.M."/>
            <person name="Erdmann S."/>
            <person name="Fowler T.J."/>
            <person name="Gathman A.C."/>
            <person name="Lombard V."/>
            <person name="Henrissat B."/>
            <person name="Knabe N."/>
            <person name="Kuees U."/>
            <person name="Lilly W.W."/>
            <person name="Lindquist E."/>
            <person name="Lucas S."/>
            <person name="Magnuson J.K."/>
            <person name="Piumi F."/>
            <person name="Raudaskoski M."/>
            <person name="Salamov A."/>
            <person name="Schmutz J."/>
            <person name="Schwarze F.W.M.R."/>
            <person name="vanKuyk P.A."/>
            <person name="Horton J.S."/>
            <person name="Grigoriev I.V."/>
            <person name="Woesten H.A.B."/>
        </authorList>
    </citation>
    <scope>NUCLEOTIDE SEQUENCE [LARGE SCALE GENOMIC DNA]</scope>
    <source>
        <strain evidence="3">H4-8 / FGSC 9210</strain>
    </source>
</reference>
<protein>
    <recommendedName>
        <fullName evidence="1">F-box domain-containing protein</fullName>
    </recommendedName>
</protein>
<dbReference type="AlphaFoldDB" id="D8Q2N9"/>
<dbReference type="Gene3D" id="3.80.10.10">
    <property type="entry name" value="Ribonuclease Inhibitor"/>
    <property type="match status" value="1"/>
</dbReference>
<organism evidence="3">
    <name type="scientific">Schizophyllum commune (strain H4-8 / FGSC 9210)</name>
    <name type="common">Split gill fungus</name>
    <dbReference type="NCBI Taxonomy" id="578458"/>
    <lineage>
        <taxon>Eukaryota</taxon>
        <taxon>Fungi</taxon>
        <taxon>Dikarya</taxon>
        <taxon>Basidiomycota</taxon>
        <taxon>Agaricomycotina</taxon>
        <taxon>Agaricomycetes</taxon>
        <taxon>Agaricomycetidae</taxon>
        <taxon>Agaricales</taxon>
        <taxon>Schizophyllaceae</taxon>
        <taxon>Schizophyllum</taxon>
    </lineage>
</organism>
<feature type="non-terminal residue" evidence="2">
    <location>
        <position position="503"/>
    </location>
</feature>
<dbReference type="InParanoid" id="D8Q2N9"/>
<feature type="domain" description="F-box" evidence="1">
    <location>
        <begin position="77"/>
        <end position="129"/>
    </location>
</feature>
<proteinExistence type="predicted"/>
<dbReference type="SUPFAM" id="SSF52047">
    <property type="entry name" value="RNI-like"/>
    <property type="match status" value="1"/>
</dbReference>
<dbReference type="VEuPathDB" id="FungiDB:SCHCODRAFT_02534462"/>
<name>D8Q2N9_SCHCM</name>
<dbReference type="Gene3D" id="1.20.1280.50">
    <property type="match status" value="1"/>
</dbReference>
<accession>D8Q2N9</accession>
<keyword evidence="3" id="KW-1185">Reference proteome</keyword>
<evidence type="ECO:0000313" key="2">
    <source>
        <dbReference type="EMBL" id="EFI98159.1"/>
    </source>
</evidence>
<dbReference type="InterPro" id="IPR001810">
    <property type="entry name" value="F-box_dom"/>
</dbReference>
<dbReference type="Pfam" id="PF12937">
    <property type="entry name" value="F-box-like"/>
    <property type="match status" value="1"/>
</dbReference>
<dbReference type="HOGENOM" id="CLU_018544_13_1_1"/>
<dbReference type="EMBL" id="GL377305">
    <property type="protein sequence ID" value="EFI98159.1"/>
    <property type="molecule type" value="Genomic_DNA"/>
</dbReference>